<reference evidence="2 3" key="2">
    <citation type="journal article" date="2019" name="G3 (Bethesda)">
        <title>Hybrid Assembly of the Genome of the Entomopathogenic Nematode Steinernema carpocapsae Identifies the X-Chromosome.</title>
        <authorList>
            <person name="Serra L."/>
            <person name="Macchietto M."/>
            <person name="Macias-Munoz A."/>
            <person name="McGill C.J."/>
            <person name="Rodriguez I.M."/>
            <person name="Rodriguez B."/>
            <person name="Murad R."/>
            <person name="Mortazavi A."/>
        </authorList>
    </citation>
    <scope>NUCLEOTIDE SEQUENCE [LARGE SCALE GENOMIC DNA]</scope>
    <source>
        <strain evidence="2 3">ALL</strain>
    </source>
</reference>
<dbReference type="Proteomes" id="UP000298663">
    <property type="component" value="Unassembled WGS sequence"/>
</dbReference>
<accession>A0A4U5N388</accession>
<feature type="compositionally biased region" description="Basic and acidic residues" evidence="1">
    <location>
        <begin position="46"/>
        <end position="66"/>
    </location>
</feature>
<organism evidence="2 3">
    <name type="scientific">Steinernema carpocapsae</name>
    <name type="common">Entomopathogenic nematode</name>
    <dbReference type="NCBI Taxonomy" id="34508"/>
    <lineage>
        <taxon>Eukaryota</taxon>
        <taxon>Metazoa</taxon>
        <taxon>Ecdysozoa</taxon>
        <taxon>Nematoda</taxon>
        <taxon>Chromadorea</taxon>
        <taxon>Rhabditida</taxon>
        <taxon>Tylenchina</taxon>
        <taxon>Panagrolaimomorpha</taxon>
        <taxon>Strongyloidoidea</taxon>
        <taxon>Steinernematidae</taxon>
        <taxon>Steinernema</taxon>
    </lineage>
</organism>
<reference evidence="2 3" key="1">
    <citation type="journal article" date="2015" name="Genome Biol.">
        <title>Comparative genomics of Steinernema reveals deeply conserved gene regulatory networks.</title>
        <authorList>
            <person name="Dillman A.R."/>
            <person name="Macchietto M."/>
            <person name="Porter C.F."/>
            <person name="Rogers A."/>
            <person name="Williams B."/>
            <person name="Antoshechkin I."/>
            <person name="Lee M.M."/>
            <person name="Goodwin Z."/>
            <person name="Lu X."/>
            <person name="Lewis E.E."/>
            <person name="Goodrich-Blair H."/>
            <person name="Stock S.P."/>
            <person name="Adams B.J."/>
            <person name="Sternberg P.W."/>
            <person name="Mortazavi A."/>
        </authorList>
    </citation>
    <scope>NUCLEOTIDE SEQUENCE [LARGE SCALE GENOMIC DNA]</scope>
    <source>
        <strain evidence="2 3">ALL</strain>
    </source>
</reference>
<name>A0A4U5N388_STECR</name>
<evidence type="ECO:0000313" key="3">
    <source>
        <dbReference type="Proteomes" id="UP000298663"/>
    </source>
</evidence>
<dbReference type="EMBL" id="AZBU02000005">
    <property type="protein sequence ID" value="TKR76750.1"/>
    <property type="molecule type" value="Genomic_DNA"/>
</dbReference>
<sequence length="66" mass="7072">MWAPPLSKVKERANQLIKQLEKKGPIATVSKILFGPPPKNTSVKGGKKEGKEGGKEGDKAVSSEEN</sequence>
<dbReference type="AlphaFoldDB" id="A0A4U5N388"/>
<gene>
    <name evidence="2" type="ORF">L596_017847</name>
</gene>
<comment type="caution">
    <text evidence="2">The sequence shown here is derived from an EMBL/GenBank/DDBJ whole genome shotgun (WGS) entry which is preliminary data.</text>
</comment>
<proteinExistence type="predicted"/>
<evidence type="ECO:0000256" key="1">
    <source>
        <dbReference type="SAM" id="MobiDB-lite"/>
    </source>
</evidence>
<protein>
    <submittedName>
        <fullName evidence="2">Uncharacterized protein</fullName>
    </submittedName>
</protein>
<evidence type="ECO:0000313" key="2">
    <source>
        <dbReference type="EMBL" id="TKR76750.1"/>
    </source>
</evidence>
<feature type="region of interest" description="Disordered" evidence="1">
    <location>
        <begin position="28"/>
        <end position="66"/>
    </location>
</feature>
<keyword evidence="3" id="KW-1185">Reference proteome</keyword>